<feature type="transmembrane region" description="Helical" evidence="7">
    <location>
        <begin position="168"/>
        <end position="188"/>
    </location>
</feature>
<dbReference type="Gene3D" id="1.20.1250.20">
    <property type="entry name" value="MFS general substrate transporter like domains"/>
    <property type="match status" value="1"/>
</dbReference>
<feature type="transmembrane region" description="Helical" evidence="7">
    <location>
        <begin position="306"/>
        <end position="334"/>
    </location>
</feature>
<evidence type="ECO:0000313" key="10">
    <source>
        <dbReference type="Proteomes" id="UP000291591"/>
    </source>
</evidence>
<feature type="transmembrane region" description="Helical" evidence="7">
    <location>
        <begin position="282"/>
        <end position="300"/>
    </location>
</feature>
<dbReference type="InterPro" id="IPR005829">
    <property type="entry name" value="Sugar_transporter_CS"/>
</dbReference>
<feature type="transmembrane region" description="Helical" evidence="7">
    <location>
        <begin position="102"/>
        <end position="125"/>
    </location>
</feature>
<gene>
    <name evidence="9" type="ORF">EV383_4092</name>
</gene>
<evidence type="ECO:0000256" key="6">
    <source>
        <dbReference type="ARBA" id="ARBA00023136"/>
    </source>
</evidence>
<dbReference type="RefSeq" id="WP_130291368.1">
    <property type="nucleotide sequence ID" value="NZ_SHKL01000001.1"/>
</dbReference>
<keyword evidence="2" id="KW-0813">Transport</keyword>
<proteinExistence type="predicted"/>
<dbReference type="GO" id="GO:0005886">
    <property type="term" value="C:plasma membrane"/>
    <property type="evidence" value="ECO:0007669"/>
    <property type="project" value="UniProtKB-SubCell"/>
</dbReference>
<comment type="caution">
    <text evidence="9">The sequence shown here is derived from an EMBL/GenBank/DDBJ whole genome shotgun (WGS) entry which is preliminary data.</text>
</comment>
<accession>A0A4Q7UYM2</accession>
<evidence type="ECO:0000313" key="9">
    <source>
        <dbReference type="EMBL" id="RZT87182.1"/>
    </source>
</evidence>
<name>A0A4Q7UYM2_PSEST</name>
<feature type="transmembrane region" description="Helical" evidence="7">
    <location>
        <begin position="209"/>
        <end position="229"/>
    </location>
</feature>
<sequence>MSAPARLSRPVAFVAVAATFVWFLAASSAPSPLYVVYQERFAFTEFTLTLVFAVYVLALIAALLVVGALSDHVGRRPVILGAIALEIVALLLFLLADGVGMLLVARIVQGVATGAATATLPATLVDLDPPHARGRAGLINGVAPLGGLGLGALGCGALVELAPAPTQLVWAILLAGMVLAGLVAALMPETITRRPGALASLRPRVGVPVRIRAEFLAIVPVLLASWALGGLYLSLGPSVAAGLFDLRNHLVGGLVVTMLCGTGALTAFLLRGREPGRVLPAAAAGLALGTAVTLVGIALAGPGSGAAATIVAGAGTLVAGVGFGAAAFGTFGTLARIAAPHERGELFAATYTLAYLAFSIPAVIAGVSATAVGLRITAEVYGLVVVLLALSALVLGRVVPSRTERRIESGAATGAATRSSS</sequence>
<keyword evidence="3" id="KW-1003">Cell membrane</keyword>
<dbReference type="OrthoDB" id="3177957at2"/>
<dbReference type="PROSITE" id="PS00216">
    <property type="entry name" value="SUGAR_TRANSPORT_1"/>
    <property type="match status" value="1"/>
</dbReference>
<keyword evidence="10" id="KW-1185">Reference proteome</keyword>
<dbReference type="AlphaFoldDB" id="A0A4Q7UYM2"/>
<evidence type="ECO:0000256" key="7">
    <source>
        <dbReference type="SAM" id="Phobius"/>
    </source>
</evidence>
<evidence type="ECO:0000256" key="1">
    <source>
        <dbReference type="ARBA" id="ARBA00004651"/>
    </source>
</evidence>
<feature type="transmembrane region" description="Helical" evidence="7">
    <location>
        <begin position="137"/>
        <end position="162"/>
    </location>
</feature>
<dbReference type="InterPro" id="IPR036259">
    <property type="entry name" value="MFS_trans_sf"/>
</dbReference>
<evidence type="ECO:0000259" key="8">
    <source>
        <dbReference type="PROSITE" id="PS50850"/>
    </source>
</evidence>
<dbReference type="Proteomes" id="UP000291591">
    <property type="component" value="Unassembled WGS sequence"/>
</dbReference>
<feature type="transmembrane region" description="Helical" evidence="7">
    <location>
        <begin position="77"/>
        <end position="96"/>
    </location>
</feature>
<keyword evidence="6 7" id="KW-0472">Membrane</keyword>
<dbReference type="Pfam" id="PF07690">
    <property type="entry name" value="MFS_1"/>
    <property type="match status" value="1"/>
</dbReference>
<evidence type="ECO:0000256" key="3">
    <source>
        <dbReference type="ARBA" id="ARBA00022475"/>
    </source>
</evidence>
<evidence type="ECO:0000256" key="5">
    <source>
        <dbReference type="ARBA" id="ARBA00022989"/>
    </source>
</evidence>
<keyword evidence="5 7" id="KW-1133">Transmembrane helix</keyword>
<protein>
    <submittedName>
        <fullName evidence="9">Putative MFS family arabinose efflux permease</fullName>
    </submittedName>
</protein>
<comment type="subcellular location">
    <subcellularLocation>
        <location evidence="1">Cell membrane</location>
        <topology evidence="1">Multi-pass membrane protein</topology>
    </subcellularLocation>
</comment>
<feature type="domain" description="Major facilitator superfamily (MFS) profile" evidence="8">
    <location>
        <begin position="11"/>
        <end position="403"/>
    </location>
</feature>
<evidence type="ECO:0000256" key="4">
    <source>
        <dbReference type="ARBA" id="ARBA00022692"/>
    </source>
</evidence>
<keyword evidence="4 7" id="KW-0812">Transmembrane</keyword>
<dbReference type="InterPro" id="IPR050171">
    <property type="entry name" value="MFS_Transporters"/>
</dbReference>
<dbReference type="InterPro" id="IPR020846">
    <property type="entry name" value="MFS_dom"/>
</dbReference>
<feature type="transmembrane region" description="Helical" evidence="7">
    <location>
        <begin position="380"/>
        <end position="399"/>
    </location>
</feature>
<dbReference type="PROSITE" id="PS50850">
    <property type="entry name" value="MFS"/>
    <property type="match status" value="1"/>
</dbReference>
<feature type="transmembrane region" description="Helical" evidence="7">
    <location>
        <begin position="249"/>
        <end position="270"/>
    </location>
</feature>
<reference evidence="9 10" key="1">
    <citation type="submission" date="2019-02" db="EMBL/GenBank/DDBJ databases">
        <title>Sequencing the genomes of 1000 actinobacteria strains.</title>
        <authorList>
            <person name="Klenk H.-P."/>
        </authorList>
    </citation>
    <scope>NUCLEOTIDE SEQUENCE [LARGE SCALE GENOMIC DNA]</scope>
    <source>
        <strain evidence="9 10">DSM 45779</strain>
    </source>
</reference>
<evidence type="ECO:0000256" key="2">
    <source>
        <dbReference type="ARBA" id="ARBA00022448"/>
    </source>
</evidence>
<organism evidence="9 10">
    <name type="scientific">Pseudonocardia sediminis</name>
    <dbReference type="NCBI Taxonomy" id="1397368"/>
    <lineage>
        <taxon>Bacteria</taxon>
        <taxon>Bacillati</taxon>
        <taxon>Actinomycetota</taxon>
        <taxon>Actinomycetes</taxon>
        <taxon>Pseudonocardiales</taxon>
        <taxon>Pseudonocardiaceae</taxon>
        <taxon>Pseudonocardia</taxon>
    </lineage>
</organism>
<dbReference type="PANTHER" id="PTHR23517">
    <property type="entry name" value="RESISTANCE PROTEIN MDTM, PUTATIVE-RELATED-RELATED"/>
    <property type="match status" value="1"/>
</dbReference>
<dbReference type="GO" id="GO:0022857">
    <property type="term" value="F:transmembrane transporter activity"/>
    <property type="evidence" value="ECO:0007669"/>
    <property type="project" value="InterPro"/>
</dbReference>
<dbReference type="CDD" id="cd06174">
    <property type="entry name" value="MFS"/>
    <property type="match status" value="1"/>
</dbReference>
<feature type="transmembrane region" description="Helical" evidence="7">
    <location>
        <begin position="346"/>
        <end position="374"/>
    </location>
</feature>
<dbReference type="PANTHER" id="PTHR23517:SF13">
    <property type="entry name" value="MAJOR FACILITATOR SUPERFAMILY MFS_1"/>
    <property type="match status" value="1"/>
</dbReference>
<feature type="transmembrane region" description="Helical" evidence="7">
    <location>
        <begin position="52"/>
        <end position="70"/>
    </location>
</feature>
<dbReference type="SUPFAM" id="SSF103473">
    <property type="entry name" value="MFS general substrate transporter"/>
    <property type="match status" value="1"/>
</dbReference>
<dbReference type="EMBL" id="SHKL01000001">
    <property type="protein sequence ID" value="RZT87182.1"/>
    <property type="molecule type" value="Genomic_DNA"/>
</dbReference>
<dbReference type="InterPro" id="IPR011701">
    <property type="entry name" value="MFS"/>
</dbReference>